<keyword evidence="5" id="KW-0560">Oxidoreductase</keyword>
<dbReference type="InterPro" id="IPR013154">
    <property type="entry name" value="ADH-like_N"/>
</dbReference>
<dbReference type="InterPro" id="IPR014187">
    <property type="entry name" value="ADH_Zn_typ-2"/>
</dbReference>
<dbReference type="PANTHER" id="PTHR42940">
    <property type="entry name" value="ALCOHOL DEHYDROGENASE 1-RELATED"/>
    <property type="match status" value="1"/>
</dbReference>
<dbReference type="SUPFAM" id="SSF50129">
    <property type="entry name" value="GroES-like"/>
    <property type="match status" value="1"/>
</dbReference>
<keyword evidence="3" id="KW-0479">Metal-binding</keyword>
<evidence type="ECO:0000256" key="4">
    <source>
        <dbReference type="ARBA" id="ARBA00022833"/>
    </source>
</evidence>
<evidence type="ECO:0000256" key="5">
    <source>
        <dbReference type="ARBA" id="ARBA00023002"/>
    </source>
</evidence>
<dbReference type="GO" id="GO:0005737">
    <property type="term" value="C:cytoplasm"/>
    <property type="evidence" value="ECO:0007669"/>
    <property type="project" value="TreeGrafter"/>
</dbReference>
<evidence type="ECO:0000256" key="3">
    <source>
        <dbReference type="ARBA" id="ARBA00022723"/>
    </source>
</evidence>
<accession>A0A285X752</accession>
<dbReference type="PANTHER" id="PTHR42940:SF8">
    <property type="entry name" value="VACUOLAR PROTEIN SORTING-ASSOCIATED PROTEIN 11"/>
    <property type="match status" value="1"/>
</dbReference>
<keyword evidence="4" id="KW-0862">Zinc</keyword>
<keyword evidence="8" id="KW-1185">Reference proteome</keyword>
<dbReference type="Pfam" id="PF08240">
    <property type="entry name" value="ADH_N"/>
    <property type="match status" value="1"/>
</dbReference>
<comment type="similarity">
    <text evidence="2">Belongs to the zinc-containing alcohol dehydrogenase family.</text>
</comment>
<dbReference type="RefSeq" id="WP_097056614.1">
    <property type="nucleotide sequence ID" value="NZ_OCMF01000003.1"/>
</dbReference>
<evidence type="ECO:0000256" key="2">
    <source>
        <dbReference type="ARBA" id="ARBA00008072"/>
    </source>
</evidence>
<comment type="cofactor">
    <cofactor evidence="1">
        <name>Zn(2+)</name>
        <dbReference type="ChEBI" id="CHEBI:29105"/>
    </cofactor>
</comment>
<feature type="domain" description="Alcohol dehydrogenase-like N-terminal" evidence="6">
    <location>
        <begin position="30"/>
        <end position="141"/>
    </location>
</feature>
<dbReference type="CDD" id="cd08298">
    <property type="entry name" value="CAD2"/>
    <property type="match status" value="1"/>
</dbReference>
<dbReference type="InterPro" id="IPR011032">
    <property type="entry name" value="GroES-like_sf"/>
</dbReference>
<dbReference type="EMBL" id="OCMF01000003">
    <property type="protein sequence ID" value="SOC80836.1"/>
    <property type="molecule type" value="Genomic_DNA"/>
</dbReference>
<name>A0A285X752_9FLAO</name>
<dbReference type="OrthoDB" id="9787435at2"/>
<dbReference type="Gene3D" id="3.40.50.720">
    <property type="entry name" value="NAD(P)-binding Rossmann-like Domain"/>
    <property type="match status" value="1"/>
</dbReference>
<evidence type="ECO:0000259" key="6">
    <source>
        <dbReference type="Pfam" id="PF08240"/>
    </source>
</evidence>
<dbReference type="Gene3D" id="3.90.180.10">
    <property type="entry name" value="Medium-chain alcohol dehydrogenases, catalytic domain"/>
    <property type="match status" value="1"/>
</dbReference>
<proteinExistence type="inferred from homology"/>
<sequence>MKAMLLEKVVDMKQDPHPLVLSEVPKPQPGEREVLIKLNVCGVCHTEIDEIEGRAMPAFFPIIPGHQGVGIVEKCGSGCREFQPGDRVGVAWIYSACGKCHFCASGLENLCEYFRATGRDTNGAYAEYMCIGEDFAVRIPEALSDVHAAPLLCAGAIGYRSLRLAAPKDGQNVGLMGFGASAHLVIKMLRHLHPSLNIYVFSRTEKEREFARECGANWAGDIGDPAPVKLNSVIDTTPAWKPVLESLKNLERGGRLVINAIRKENTDRQVLNGISYEDHLWLEKEIKTVANITTKDVREFLELAVEAEILPRVTEYPLEMANIALSEIKNKKIKGAKVIRISH</sequence>
<dbReference type="GO" id="GO:0004022">
    <property type="term" value="F:alcohol dehydrogenase (NAD+) activity"/>
    <property type="evidence" value="ECO:0007669"/>
    <property type="project" value="TreeGrafter"/>
</dbReference>
<evidence type="ECO:0000313" key="7">
    <source>
        <dbReference type="EMBL" id="SOC80836.1"/>
    </source>
</evidence>
<dbReference type="InterPro" id="IPR036291">
    <property type="entry name" value="NAD(P)-bd_dom_sf"/>
</dbReference>
<organism evidence="7 8">
    <name type="scientific">Salinimicrobium sediminis</name>
    <dbReference type="NCBI Taxonomy" id="1343891"/>
    <lineage>
        <taxon>Bacteria</taxon>
        <taxon>Pseudomonadati</taxon>
        <taxon>Bacteroidota</taxon>
        <taxon>Flavobacteriia</taxon>
        <taxon>Flavobacteriales</taxon>
        <taxon>Flavobacteriaceae</taxon>
        <taxon>Salinimicrobium</taxon>
    </lineage>
</organism>
<protein>
    <submittedName>
        <fullName evidence="7">Alcohol dehydrogenase, propanol-preferring</fullName>
    </submittedName>
</protein>
<reference evidence="8" key="1">
    <citation type="submission" date="2017-09" db="EMBL/GenBank/DDBJ databases">
        <authorList>
            <person name="Varghese N."/>
            <person name="Submissions S."/>
        </authorList>
    </citation>
    <scope>NUCLEOTIDE SEQUENCE [LARGE SCALE GENOMIC DNA]</scope>
    <source>
        <strain evidence="8">CGMCC 1.12641</strain>
    </source>
</reference>
<evidence type="ECO:0000256" key="1">
    <source>
        <dbReference type="ARBA" id="ARBA00001947"/>
    </source>
</evidence>
<evidence type="ECO:0000313" key="8">
    <source>
        <dbReference type="Proteomes" id="UP000219193"/>
    </source>
</evidence>
<dbReference type="Proteomes" id="UP000219193">
    <property type="component" value="Unassembled WGS sequence"/>
</dbReference>
<dbReference type="GO" id="GO:0046872">
    <property type="term" value="F:metal ion binding"/>
    <property type="evidence" value="ECO:0007669"/>
    <property type="project" value="UniProtKB-KW"/>
</dbReference>
<dbReference type="AlphaFoldDB" id="A0A285X752"/>
<dbReference type="SUPFAM" id="SSF51735">
    <property type="entry name" value="NAD(P)-binding Rossmann-fold domains"/>
    <property type="match status" value="1"/>
</dbReference>
<gene>
    <name evidence="7" type="ORF">SAMN06296241_2398</name>
</gene>